<evidence type="ECO:0000313" key="1">
    <source>
        <dbReference type="EMBL" id="SON49669.1"/>
    </source>
</evidence>
<gene>
    <name evidence="1" type="ORF">VTAP4600_A1690</name>
</gene>
<sequence length="58" mass="5988">MKAFKWLPAVAAVSFALTGCGSDSKSGGGPGPTPPPTTKYTWKIVNLYKDQASNVASS</sequence>
<dbReference type="EMBL" id="LT960611">
    <property type="protein sequence ID" value="SON49669.1"/>
    <property type="molecule type" value="Genomic_DNA"/>
</dbReference>
<proteinExistence type="predicted"/>
<organism evidence="1 2">
    <name type="scientific">Vibrio tapetis subsp. tapetis</name>
    <dbReference type="NCBI Taxonomy" id="1671868"/>
    <lineage>
        <taxon>Bacteria</taxon>
        <taxon>Pseudomonadati</taxon>
        <taxon>Pseudomonadota</taxon>
        <taxon>Gammaproteobacteria</taxon>
        <taxon>Vibrionales</taxon>
        <taxon>Vibrionaceae</taxon>
        <taxon>Vibrio</taxon>
    </lineage>
</organism>
<evidence type="ECO:0008006" key="3">
    <source>
        <dbReference type="Google" id="ProtNLM"/>
    </source>
</evidence>
<dbReference type="PROSITE" id="PS51257">
    <property type="entry name" value="PROKAR_LIPOPROTEIN"/>
    <property type="match status" value="1"/>
</dbReference>
<dbReference type="AlphaFoldDB" id="A0A2N8ZCN8"/>
<accession>A0A2N8ZCN8</accession>
<dbReference type="KEGG" id="vta:A1690"/>
<evidence type="ECO:0000313" key="2">
    <source>
        <dbReference type="Proteomes" id="UP000235828"/>
    </source>
</evidence>
<protein>
    <recommendedName>
        <fullName evidence="3">Lipoprotein</fullName>
    </recommendedName>
</protein>
<keyword evidence="2" id="KW-1185">Reference proteome</keyword>
<name>A0A2N8ZCN8_9VIBR</name>
<reference evidence="1 2" key="1">
    <citation type="submission" date="2017-10" db="EMBL/GenBank/DDBJ databases">
        <authorList>
            <person name="Banno H."/>
            <person name="Chua N.-H."/>
        </authorList>
    </citation>
    <scope>NUCLEOTIDE SEQUENCE [LARGE SCALE GENOMIC DNA]</scope>
    <source>
        <strain evidence="1">Vibrio tapetis CECT4600</strain>
    </source>
</reference>
<dbReference type="Proteomes" id="UP000235828">
    <property type="component" value="Chromosome A"/>
</dbReference>